<evidence type="ECO:0000256" key="3">
    <source>
        <dbReference type="SAM" id="SignalP"/>
    </source>
</evidence>
<name>A0A1J6VTN8_9BACI</name>
<feature type="signal peptide" evidence="3">
    <location>
        <begin position="1"/>
        <end position="18"/>
    </location>
</feature>
<keyword evidence="2" id="KW-0812">Transmembrane</keyword>
<evidence type="ECO:0000256" key="1">
    <source>
        <dbReference type="SAM" id="MobiDB-lite"/>
    </source>
</evidence>
<dbReference type="InterPro" id="IPR018702">
    <property type="entry name" value="DUF2207"/>
</dbReference>
<dbReference type="AlphaFoldDB" id="A0A1J6VTN8"/>
<keyword evidence="2" id="KW-0472">Membrane</keyword>
<keyword evidence="3" id="KW-0732">Signal</keyword>
<dbReference type="EMBL" id="MINN01000128">
    <property type="protein sequence ID" value="OIU68618.1"/>
    <property type="molecule type" value="Genomic_DNA"/>
</dbReference>
<evidence type="ECO:0000256" key="2">
    <source>
        <dbReference type="SAM" id="Phobius"/>
    </source>
</evidence>
<feature type="compositionally biased region" description="Low complexity" evidence="1">
    <location>
        <begin position="624"/>
        <end position="633"/>
    </location>
</feature>
<sequence length="648" mass="72249">MKAGIKISIILFLFIAFAQMTADAKSYRIDEVQIRAWIQTDGNVLVNEKFTYTFDGAFESVRRSVHQVHHDGVEWFETYELLDDEAELGFLEDGDLKQLKVEREEGNTYRSPFKVKNTAKHIVYAYELKNAVKTYDTYSDLTIPFFGTDGNHDVDINNVTIDFVFPEKMDPADYTAFFHGREGEVEEKGPAVIRFTSPVSKMYTLTETRLLFPSSIMKDQEKASAPVSLKKVIASEEKRMAEAVLKEEQTQNYNKLLEGLAVGLGSLGAIVVLGMLIGRLRGRNNMSDVLDADPLLLYMVHNRGKFTYLALMAGLYSLIERGKASARSEKTSSRFLSDPKAPDETLFVHLTASEETLSVHEKYFVSLFFKRKGRNGSASLALTDLAGATKDEKNNKRHTKTYHSKVKTLKMNEKEWFSAVLMEAKEAGLLHGKWYQMGTKALPFLILAAVTLAYYFNQQSSFAISLYAGGGVALLLFAWLKVKRKWPLLVFHVLSLFAAAQVYHETTMLLLFSIITVSALIILVVPRHVLSSPALGLKAGIRDFKRQARKEGIPAGAEEELDKWMIRSMLFQSRRRIRKIWGRTDRSMLSAAPLASLVLTDQNPHEFLVNSWKGSVAPPSPSSGYTDGGVYTSDGGGGGDSGGGAGAD</sequence>
<organism evidence="5 6">
    <name type="scientific">Rossellomorea aquimaris</name>
    <dbReference type="NCBI Taxonomy" id="189382"/>
    <lineage>
        <taxon>Bacteria</taxon>
        <taxon>Bacillati</taxon>
        <taxon>Bacillota</taxon>
        <taxon>Bacilli</taxon>
        <taxon>Bacillales</taxon>
        <taxon>Bacillaceae</taxon>
        <taxon>Rossellomorea</taxon>
    </lineage>
</organism>
<dbReference type="RefSeq" id="WP_071620046.1">
    <property type="nucleotide sequence ID" value="NZ_MINN01000128.1"/>
</dbReference>
<accession>A0A1J6VTN8</accession>
<feature type="transmembrane region" description="Helical" evidence="2">
    <location>
        <begin position="509"/>
        <end position="530"/>
    </location>
</feature>
<proteinExistence type="predicted"/>
<feature type="chain" id="PRO_5039036819" description="DUF2207 domain-containing protein" evidence="3">
    <location>
        <begin position="19"/>
        <end position="648"/>
    </location>
</feature>
<reference evidence="5 6" key="1">
    <citation type="submission" date="2016-09" db="EMBL/GenBank/DDBJ databases">
        <title>Bacillus aquimaris SAMM genome sequence reveals colonization and biosurfactant production capacities.</title>
        <authorList>
            <person name="Waghmode S.R."/>
            <person name="Suryavanshi M.V."/>
        </authorList>
    </citation>
    <scope>NUCLEOTIDE SEQUENCE [LARGE SCALE GENOMIC DNA]</scope>
    <source>
        <strain evidence="5 6">SAMM</strain>
    </source>
</reference>
<evidence type="ECO:0000259" key="4">
    <source>
        <dbReference type="Pfam" id="PF09972"/>
    </source>
</evidence>
<dbReference type="OrthoDB" id="5507254at2"/>
<gene>
    <name evidence="5" type="ORF">BHE18_16980</name>
</gene>
<feature type="compositionally biased region" description="Gly residues" evidence="1">
    <location>
        <begin position="634"/>
        <end position="648"/>
    </location>
</feature>
<protein>
    <recommendedName>
        <fullName evidence="4">DUF2207 domain-containing protein</fullName>
    </recommendedName>
</protein>
<dbReference type="Proteomes" id="UP000182062">
    <property type="component" value="Unassembled WGS sequence"/>
</dbReference>
<dbReference type="Pfam" id="PF09972">
    <property type="entry name" value="DUF2207"/>
    <property type="match status" value="1"/>
</dbReference>
<feature type="region of interest" description="Disordered" evidence="1">
    <location>
        <begin position="611"/>
        <end position="648"/>
    </location>
</feature>
<feature type="domain" description="DUF2207" evidence="4">
    <location>
        <begin position="28"/>
        <end position="212"/>
    </location>
</feature>
<comment type="caution">
    <text evidence="5">The sequence shown here is derived from an EMBL/GenBank/DDBJ whole genome shotgun (WGS) entry which is preliminary data.</text>
</comment>
<keyword evidence="6" id="KW-1185">Reference proteome</keyword>
<feature type="transmembrane region" description="Helical" evidence="2">
    <location>
        <begin position="486"/>
        <end position="503"/>
    </location>
</feature>
<keyword evidence="2" id="KW-1133">Transmembrane helix</keyword>
<feature type="transmembrane region" description="Helical" evidence="2">
    <location>
        <begin position="462"/>
        <end position="479"/>
    </location>
</feature>
<feature type="transmembrane region" description="Helical" evidence="2">
    <location>
        <begin position="256"/>
        <end position="277"/>
    </location>
</feature>
<evidence type="ECO:0000313" key="6">
    <source>
        <dbReference type="Proteomes" id="UP000182062"/>
    </source>
</evidence>
<feature type="transmembrane region" description="Helical" evidence="2">
    <location>
        <begin position="437"/>
        <end position="456"/>
    </location>
</feature>
<evidence type="ECO:0000313" key="5">
    <source>
        <dbReference type="EMBL" id="OIU68618.1"/>
    </source>
</evidence>